<keyword evidence="1" id="KW-1185">Reference proteome</keyword>
<evidence type="ECO:0000313" key="2">
    <source>
        <dbReference type="RefSeq" id="XP_029124057.1"/>
    </source>
</evidence>
<gene>
    <name evidence="2" type="primary">LOC105057712</name>
</gene>
<reference evidence="2" key="1">
    <citation type="submission" date="2025-08" db="UniProtKB">
        <authorList>
            <consortium name="RefSeq"/>
        </authorList>
    </citation>
    <scope>IDENTIFICATION</scope>
</reference>
<dbReference type="AlphaFoldDB" id="A0A8N4F533"/>
<name>A0A8N4F533_ELAGV</name>
<protein>
    <submittedName>
        <fullName evidence="2">Uncharacterized protein LOC105057712 isoform X2</fullName>
    </submittedName>
</protein>
<dbReference type="RefSeq" id="XP_029124057.1">
    <property type="nucleotide sequence ID" value="XM_029268224.1"/>
</dbReference>
<evidence type="ECO:0000313" key="1">
    <source>
        <dbReference type="Proteomes" id="UP000504607"/>
    </source>
</evidence>
<proteinExistence type="predicted"/>
<sequence length="136" mass="15165">MVIAADISGWTDLLHSTKLLEQAVPSARFLLLQRNLHQLESLSKNLKIQTLRAEAPSQSISAPRYSPKVCSYNHHNLDQLLGSTGLAPFKDSCYSNVTQDFIKLFAPVPSILTEAFPSSFMKLSYLDHIHHFASPT</sequence>
<accession>A0A8N4F533</accession>
<organism evidence="1 2">
    <name type="scientific">Elaeis guineensis var. tenera</name>
    <name type="common">Oil palm</name>
    <dbReference type="NCBI Taxonomy" id="51953"/>
    <lineage>
        <taxon>Eukaryota</taxon>
        <taxon>Viridiplantae</taxon>
        <taxon>Streptophyta</taxon>
        <taxon>Embryophyta</taxon>
        <taxon>Tracheophyta</taxon>
        <taxon>Spermatophyta</taxon>
        <taxon>Magnoliopsida</taxon>
        <taxon>Liliopsida</taxon>
        <taxon>Arecaceae</taxon>
        <taxon>Arecoideae</taxon>
        <taxon>Cocoseae</taxon>
        <taxon>Elaeidinae</taxon>
        <taxon>Elaeis</taxon>
    </lineage>
</organism>
<dbReference type="Proteomes" id="UP000504607">
    <property type="component" value="Chromosome 14"/>
</dbReference>